<reference evidence="1" key="1">
    <citation type="journal article" date="2015" name="Genome Biol. Evol.">
        <title>Organellar Genomes of White Spruce (Picea glauca): Assembly and Annotation.</title>
        <authorList>
            <person name="Jackman S.D."/>
            <person name="Warren R.L."/>
            <person name="Gibb E.A."/>
            <person name="Vandervalk B.P."/>
            <person name="Mohamadi H."/>
            <person name="Chu J."/>
            <person name="Raymond A."/>
            <person name="Pleasance S."/>
            <person name="Coope R."/>
            <person name="Wildung M.R."/>
            <person name="Ritland C.E."/>
            <person name="Bousquet J."/>
            <person name="Jones S.J."/>
            <person name="Bohlmann J."/>
            <person name="Birol I."/>
        </authorList>
    </citation>
    <scope>NUCLEOTIDE SEQUENCE [LARGE SCALE GENOMIC DNA]</scope>
    <source>
        <tissue evidence="1">Flushing bud</tissue>
    </source>
</reference>
<protein>
    <submittedName>
        <fullName evidence="1">Uncharacterized protein</fullName>
    </submittedName>
</protein>
<sequence>MFRVDHFAWATYCFTRWDNSFLCDCFPLLLILHATRYDPRGAKQDPLVQ</sequence>
<gene>
    <name evidence="1" type="ORF">ABT39_MTgene12</name>
</gene>
<organism evidence="1">
    <name type="scientific">Picea glauca</name>
    <name type="common">White spruce</name>
    <name type="synonym">Pinus glauca</name>
    <dbReference type="NCBI Taxonomy" id="3330"/>
    <lineage>
        <taxon>Eukaryota</taxon>
        <taxon>Viridiplantae</taxon>
        <taxon>Streptophyta</taxon>
        <taxon>Embryophyta</taxon>
        <taxon>Tracheophyta</taxon>
        <taxon>Spermatophyta</taxon>
        <taxon>Pinopsida</taxon>
        <taxon>Pinidae</taxon>
        <taxon>Conifers I</taxon>
        <taxon>Pinales</taxon>
        <taxon>Pinaceae</taxon>
        <taxon>Picea</taxon>
    </lineage>
</organism>
<geneLocation type="mitochondrion" evidence="1"/>
<name>A0A101M3E2_PICGL</name>
<keyword evidence="1" id="KW-0496">Mitochondrion</keyword>
<evidence type="ECO:0000313" key="1">
    <source>
        <dbReference type="EMBL" id="KUM50169.1"/>
    </source>
</evidence>
<dbReference type="AlphaFoldDB" id="A0A101M3E2"/>
<proteinExistence type="predicted"/>
<comment type="caution">
    <text evidence="1">The sequence shown here is derived from an EMBL/GenBank/DDBJ whole genome shotgun (WGS) entry which is preliminary data.</text>
</comment>
<accession>A0A101M3E2</accession>
<dbReference type="EMBL" id="LKAM01000001">
    <property type="protein sequence ID" value="KUM50169.1"/>
    <property type="molecule type" value="Genomic_DNA"/>
</dbReference>